<dbReference type="AlphaFoldDB" id="A0A6N7Q6B5"/>
<protein>
    <submittedName>
        <fullName evidence="2">Helix-turn-helix domain-containing protein</fullName>
    </submittedName>
</protein>
<dbReference type="Proteomes" id="UP000440224">
    <property type="component" value="Unassembled WGS sequence"/>
</dbReference>
<dbReference type="OrthoDB" id="5383182at2"/>
<sequence>MLTVNELATLLRLDRKTVYGEIAAGRIPGIRRFGARRPVYRAHRDTVLTWLAGQYQQARPSRRTR</sequence>
<dbReference type="InterPro" id="IPR010093">
    <property type="entry name" value="SinI_DNA-bd"/>
</dbReference>
<keyword evidence="3" id="KW-1185">Reference proteome</keyword>
<name>A0A6N7Q6B5_9BACT</name>
<dbReference type="Pfam" id="PF12728">
    <property type="entry name" value="HTH_17"/>
    <property type="match status" value="1"/>
</dbReference>
<evidence type="ECO:0000313" key="3">
    <source>
        <dbReference type="Proteomes" id="UP000440224"/>
    </source>
</evidence>
<evidence type="ECO:0000259" key="1">
    <source>
        <dbReference type="Pfam" id="PF12728"/>
    </source>
</evidence>
<organism evidence="2 3">
    <name type="scientific">Polyangium spumosum</name>
    <dbReference type="NCBI Taxonomy" id="889282"/>
    <lineage>
        <taxon>Bacteria</taxon>
        <taxon>Pseudomonadati</taxon>
        <taxon>Myxococcota</taxon>
        <taxon>Polyangia</taxon>
        <taxon>Polyangiales</taxon>
        <taxon>Polyangiaceae</taxon>
        <taxon>Polyangium</taxon>
    </lineage>
</organism>
<dbReference type="GO" id="GO:0003677">
    <property type="term" value="F:DNA binding"/>
    <property type="evidence" value="ECO:0007669"/>
    <property type="project" value="InterPro"/>
</dbReference>
<dbReference type="NCBIfam" id="TIGR01764">
    <property type="entry name" value="excise"/>
    <property type="match status" value="1"/>
</dbReference>
<reference evidence="2 3" key="1">
    <citation type="submission" date="2019-10" db="EMBL/GenBank/DDBJ databases">
        <title>A soil myxobacterium in the family Polyangiaceae.</title>
        <authorList>
            <person name="Li Y."/>
            <person name="Wang J."/>
        </authorList>
    </citation>
    <scope>NUCLEOTIDE SEQUENCE [LARGE SCALE GENOMIC DNA]</scope>
    <source>
        <strain evidence="2 3">DSM 14734</strain>
    </source>
</reference>
<dbReference type="EMBL" id="WJIE01000011">
    <property type="protein sequence ID" value="MRG96411.1"/>
    <property type="molecule type" value="Genomic_DNA"/>
</dbReference>
<accession>A0A6N7Q6B5</accession>
<dbReference type="InterPro" id="IPR041657">
    <property type="entry name" value="HTH_17"/>
</dbReference>
<feature type="domain" description="Helix-turn-helix" evidence="1">
    <location>
        <begin position="1"/>
        <end position="54"/>
    </location>
</feature>
<gene>
    <name evidence="2" type="ORF">GF068_31475</name>
</gene>
<evidence type="ECO:0000313" key="2">
    <source>
        <dbReference type="EMBL" id="MRG96411.1"/>
    </source>
</evidence>
<proteinExistence type="predicted"/>
<comment type="caution">
    <text evidence="2">The sequence shown here is derived from an EMBL/GenBank/DDBJ whole genome shotgun (WGS) entry which is preliminary data.</text>
</comment>